<keyword evidence="3" id="KW-1185">Reference proteome</keyword>
<evidence type="ECO:0000256" key="1">
    <source>
        <dbReference type="SAM" id="MobiDB-lite"/>
    </source>
</evidence>
<reference evidence="2" key="1">
    <citation type="submission" date="2006-10" db="EMBL/GenBank/DDBJ databases">
        <authorList>
            <person name="Amadeo P."/>
            <person name="Zhao Q."/>
            <person name="Wortman J."/>
            <person name="Fraser-Liggett C."/>
            <person name="Carlton J."/>
        </authorList>
    </citation>
    <scope>NUCLEOTIDE SEQUENCE</scope>
    <source>
        <strain evidence="2">G3</strain>
    </source>
</reference>
<accession>A2EL74</accession>
<evidence type="ECO:0000313" key="2">
    <source>
        <dbReference type="EMBL" id="EAY06627.1"/>
    </source>
</evidence>
<dbReference type="EMBL" id="DS113419">
    <property type="protein sequence ID" value="EAY06627.1"/>
    <property type="molecule type" value="Genomic_DNA"/>
</dbReference>
<dbReference type="VEuPathDB" id="TrichDB:TVAGG3_0217620"/>
<sequence>MSLYPSYGLPTLIKIPEASIKQSLPSLQLPPIDLIDFEMRILPSCKFVELYEDEEDSDYPEAEEMIDLNYKFNSGPQIDFIEVPLVNTEFDTYLDSKTTLNLEEIEEEQYELLDEPVITFNPLKLRVCSKFVEYPIDFDFIIPCNSPHKDITPSTIVLGDFTDTPPSEYNINLNLTKKEVKSIPKVSNKTSIMKPAPISSKVSKANPNLKITYYETVEDVIRDKESTEKSSFLSKGIISKEVKKKKVDSKLFPDISIKNEQNNKEIKSEMTSEEINNQLISLKLSKEVRNTPKIVEQSVSDKNQSSDDNLLSNLHFSSDSDQNQTETNDESNSLHLFDTNHILQGKVVKNKSILSEKKQTFLENVKNEENSDKIFITDSSQENSDKKETEINKTVKNVDKNDSLRDNSVINMSENKKIVKNSEETLKNDSLHENSVKNESEDGKIVNIDILRKKSDEVIQNDGLLENSEESVKNQNLHDKNLDKTRKCFIADSSFSNNEMFTEVFDDCRVIYRKLSDHQFELNTKECVIMNDMNLKNVSNCLSVFDNVYLISVGNCIDYQPFIGVGRVFVRRVSSQKEAFLIIKSMSKPLEFDRIEETLHEYFLSLFPCVPRIVAMSWLMKGNPVSDPNCIPKYDVCSHMFQVVLDSKTFLQSKPRTKNPLVKRIEAYATNKTKISKN</sequence>
<dbReference type="VEuPathDB" id="TrichDB:TVAG_056210"/>
<proteinExistence type="predicted"/>
<gene>
    <name evidence="2" type="ORF">TVAG_056210</name>
</gene>
<protein>
    <submittedName>
        <fullName evidence="2">Uncharacterized protein</fullName>
    </submittedName>
</protein>
<feature type="region of interest" description="Disordered" evidence="1">
    <location>
        <begin position="296"/>
        <end position="331"/>
    </location>
</feature>
<reference evidence="2" key="2">
    <citation type="journal article" date="2007" name="Science">
        <title>Draft genome sequence of the sexually transmitted pathogen Trichomonas vaginalis.</title>
        <authorList>
            <person name="Carlton J.M."/>
            <person name="Hirt R.P."/>
            <person name="Silva J.C."/>
            <person name="Delcher A.L."/>
            <person name="Schatz M."/>
            <person name="Zhao Q."/>
            <person name="Wortman J.R."/>
            <person name="Bidwell S.L."/>
            <person name="Alsmark U.C.M."/>
            <person name="Besteiro S."/>
            <person name="Sicheritz-Ponten T."/>
            <person name="Noel C.J."/>
            <person name="Dacks J.B."/>
            <person name="Foster P.G."/>
            <person name="Simillion C."/>
            <person name="Van de Peer Y."/>
            <person name="Miranda-Saavedra D."/>
            <person name="Barton G.J."/>
            <person name="Westrop G.D."/>
            <person name="Mueller S."/>
            <person name="Dessi D."/>
            <person name="Fiori P.L."/>
            <person name="Ren Q."/>
            <person name="Paulsen I."/>
            <person name="Zhang H."/>
            <person name="Bastida-Corcuera F.D."/>
            <person name="Simoes-Barbosa A."/>
            <person name="Brown M.T."/>
            <person name="Hayes R.D."/>
            <person name="Mukherjee M."/>
            <person name="Okumura C.Y."/>
            <person name="Schneider R."/>
            <person name="Smith A.J."/>
            <person name="Vanacova S."/>
            <person name="Villalvazo M."/>
            <person name="Haas B.J."/>
            <person name="Pertea M."/>
            <person name="Feldblyum T.V."/>
            <person name="Utterback T.R."/>
            <person name="Shu C.L."/>
            <person name="Osoegawa K."/>
            <person name="de Jong P.J."/>
            <person name="Hrdy I."/>
            <person name="Horvathova L."/>
            <person name="Zubacova Z."/>
            <person name="Dolezal P."/>
            <person name="Malik S.B."/>
            <person name="Logsdon J.M. Jr."/>
            <person name="Henze K."/>
            <person name="Gupta A."/>
            <person name="Wang C.C."/>
            <person name="Dunne R.L."/>
            <person name="Upcroft J.A."/>
            <person name="Upcroft P."/>
            <person name="White O."/>
            <person name="Salzberg S.L."/>
            <person name="Tang P."/>
            <person name="Chiu C.-H."/>
            <person name="Lee Y.-S."/>
            <person name="Embley T.M."/>
            <person name="Coombs G.H."/>
            <person name="Mottram J.C."/>
            <person name="Tachezy J."/>
            <person name="Fraser-Liggett C.M."/>
            <person name="Johnson P.J."/>
        </authorList>
    </citation>
    <scope>NUCLEOTIDE SEQUENCE [LARGE SCALE GENOMIC DNA]</scope>
    <source>
        <strain evidence="2">G3</strain>
    </source>
</reference>
<dbReference type="Proteomes" id="UP000001542">
    <property type="component" value="Unassembled WGS sequence"/>
</dbReference>
<dbReference type="RefSeq" id="XP_001318850.1">
    <property type="nucleotide sequence ID" value="XM_001318815.1"/>
</dbReference>
<organism evidence="2 3">
    <name type="scientific">Trichomonas vaginalis (strain ATCC PRA-98 / G3)</name>
    <dbReference type="NCBI Taxonomy" id="412133"/>
    <lineage>
        <taxon>Eukaryota</taxon>
        <taxon>Metamonada</taxon>
        <taxon>Parabasalia</taxon>
        <taxon>Trichomonadida</taxon>
        <taxon>Trichomonadidae</taxon>
        <taxon>Trichomonas</taxon>
    </lineage>
</organism>
<dbReference type="AlphaFoldDB" id="A2EL74"/>
<name>A2EL74_TRIV3</name>
<dbReference type="InParanoid" id="A2EL74"/>
<evidence type="ECO:0000313" key="3">
    <source>
        <dbReference type="Proteomes" id="UP000001542"/>
    </source>
</evidence>
<dbReference type="KEGG" id="tva:4764506"/>
<feature type="compositionally biased region" description="Polar residues" evidence="1">
    <location>
        <begin position="297"/>
        <end position="331"/>
    </location>
</feature>